<proteinExistence type="predicted"/>
<reference evidence="1 2" key="1">
    <citation type="journal article" date="2012" name="PLoS Pathog.">
        <title>Diverse lifestyles and strategies of plant pathogenesis encoded in the genomes of eighteen Dothideomycetes fungi.</title>
        <authorList>
            <person name="Ohm R.A."/>
            <person name="Feau N."/>
            <person name="Henrissat B."/>
            <person name="Schoch C.L."/>
            <person name="Horwitz B.A."/>
            <person name="Barry K.W."/>
            <person name="Condon B.J."/>
            <person name="Copeland A.C."/>
            <person name="Dhillon B."/>
            <person name="Glaser F."/>
            <person name="Hesse C.N."/>
            <person name="Kosti I."/>
            <person name="LaButti K."/>
            <person name="Lindquist E.A."/>
            <person name="Lucas S."/>
            <person name="Salamov A.A."/>
            <person name="Bradshaw R.E."/>
            <person name="Ciuffetti L."/>
            <person name="Hamelin R.C."/>
            <person name="Kema G.H.J."/>
            <person name="Lawrence C."/>
            <person name="Scott J.A."/>
            <person name="Spatafora J.W."/>
            <person name="Turgeon B.G."/>
            <person name="de Wit P.J.G.M."/>
            <person name="Zhong S."/>
            <person name="Goodwin S.B."/>
            <person name="Grigoriev I.V."/>
        </authorList>
    </citation>
    <scope>NUCLEOTIDE SEQUENCE [LARGE SCALE GENOMIC DNA]</scope>
    <source>
        <strain evidence="1 2">UAMH 10762</strain>
    </source>
</reference>
<accession>M2NIV9</accession>
<dbReference type="HOGENOM" id="CLU_530986_0_0_1"/>
<dbReference type="KEGG" id="bcom:BAUCODRAFT_399677"/>
<name>M2NIV9_BAUPA</name>
<evidence type="ECO:0000313" key="2">
    <source>
        <dbReference type="Proteomes" id="UP000011761"/>
    </source>
</evidence>
<dbReference type="AlphaFoldDB" id="M2NIV9"/>
<sequence>MANPMFPSASHQVLLNPDLLDCILPHLNTPAIQSLRLINYYFEENASPHLFRSLTVGLRKRYLRRLKRVAETPKFAKGVTEFVWETLHYTIDPSGGIGGTCAIETELRSCAEWLGYSDAGEQTLMQLGGSSSAATAMKRYLALQADEMAIIGDENDGSFLALCKQVTAGFEAFPRLRHIAITRFAEKHRALWDGDACLGLKTTNVMPPPIAALSLYPYAPSEITVQRNNFALRTIFFALMQSGRQIESFRVETTTNLCTEPLLYWYPIPGILLSWDGLVEAGGDTIKAKAGSALQNVKEVKLDMSDTLRCATLGTSNLSDFVARCNGLPAYLGLLKGLETLDLRIEARVQDFAVRNFDEPYHWRAVISLAKAVGPEAHFDRLRNLTLRDLWLEVSELSAFLCRHADTLETVQLYGLNLGGMGAVGLVMADVASVGLNPEEETVSCSMWEELVEACKALPRLEGLVIENLSIGPDWTALNVFDCEAIVDEAMDGRENALAPRGRFGNMLEQLGM</sequence>
<dbReference type="Proteomes" id="UP000011761">
    <property type="component" value="Unassembled WGS sequence"/>
</dbReference>
<dbReference type="EMBL" id="KB445552">
    <property type="protein sequence ID" value="EMC99334.1"/>
    <property type="molecule type" value="Genomic_DNA"/>
</dbReference>
<evidence type="ECO:0000313" key="1">
    <source>
        <dbReference type="EMBL" id="EMC99334.1"/>
    </source>
</evidence>
<gene>
    <name evidence="1" type="ORF">BAUCODRAFT_399677</name>
</gene>
<protein>
    <submittedName>
        <fullName evidence="1">Uncharacterized protein</fullName>
    </submittedName>
</protein>
<dbReference type="GeneID" id="19113930"/>
<dbReference type="RefSeq" id="XP_007674240.1">
    <property type="nucleotide sequence ID" value="XM_007676050.1"/>
</dbReference>
<keyword evidence="2" id="KW-1185">Reference proteome</keyword>
<organism evidence="1 2">
    <name type="scientific">Baudoinia panamericana (strain UAMH 10762)</name>
    <name type="common">Angels' share fungus</name>
    <name type="synonym">Baudoinia compniacensis (strain UAMH 10762)</name>
    <dbReference type="NCBI Taxonomy" id="717646"/>
    <lineage>
        <taxon>Eukaryota</taxon>
        <taxon>Fungi</taxon>
        <taxon>Dikarya</taxon>
        <taxon>Ascomycota</taxon>
        <taxon>Pezizomycotina</taxon>
        <taxon>Dothideomycetes</taxon>
        <taxon>Dothideomycetidae</taxon>
        <taxon>Mycosphaerellales</taxon>
        <taxon>Teratosphaeriaceae</taxon>
        <taxon>Baudoinia</taxon>
    </lineage>
</organism>